<keyword evidence="3" id="KW-1185">Reference proteome</keyword>
<keyword evidence="1" id="KW-0472">Membrane</keyword>
<dbReference type="GO" id="GO:0005886">
    <property type="term" value="C:plasma membrane"/>
    <property type="evidence" value="ECO:0007669"/>
    <property type="project" value="TreeGrafter"/>
</dbReference>
<dbReference type="InterPro" id="IPR008523">
    <property type="entry name" value="DUF805"/>
</dbReference>
<dbReference type="Proteomes" id="UP000183002">
    <property type="component" value="Unassembled WGS sequence"/>
</dbReference>
<dbReference type="EMBL" id="FOCO01000004">
    <property type="protein sequence ID" value="SEM92345.1"/>
    <property type="molecule type" value="Genomic_DNA"/>
</dbReference>
<keyword evidence="1" id="KW-1133">Transmembrane helix</keyword>
<dbReference type="Pfam" id="PF05656">
    <property type="entry name" value="DUF805"/>
    <property type="match status" value="1"/>
</dbReference>
<feature type="transmembrane region" description="Helical" evidence="1">
    <location>
        <begin position="81"/>
        <end position="102"/>
    </location>
</feature>
<dbReference type="PANTHER" id="PTHR34980">
    <property type="entry name" value="INNER MEMBRANE PROTEIN-RELATED-RELATED"/>
    <property type="match status" value="1"/>
</dbReference>
<accession>A0A1H8CBA2</accession>
<evidence type="ECO:0000313" key="3">
    <source>
        <dbReference type="Proteomes" id="UP000183002"/>
    </source>
</evidence>
<sequence>MSKPAMSDLFTFSGRRNRKSYVFYILIVIVISISAAFVIALLAAILPVLAVIAGLLVFLPIMVSSWAVGGQRCRDFGWTGWAVLLTAVPYIGIVAAIAFMVVPGTIGTNRYGRDLLDAPVY</sequence>
<feature type="transmembrane region" description="Helical" evidence="1">
    <location>
        <begin position="48"/>
        <end position="69"/>
    </location>
</feature>
<gene>
    <name evidence="2" type="ORF">SAMN05216227_1004133</name>
</gene>
<dbReference type="RefSeq" id="WP_175469238.1">
    <property type="nucleotide sequence ID" value="NZ_FOCO01000004.1"/>
</dbReference>
<evidence type="ECO:0000256" key="1">
    <source>
        <dbReference type="SAM" id="Phobius"/>
    </source>
</evidence>
<organism evidence="2 3">
    <name type="scientific">Pseudorhodobacter antarcticus</name>
    <dbReference type="NCBI Taxonomy" id="1077947"/>
    <lineage>
        <taxon>Bacteria</taxon>
        <taxon>Pseudomonadati</taxon>
        <taxon>Pseudomonadota</taxon>
        <taxon>Alphaproteobacteria</taxon>
        <taxon>Rhodobacterales</taxon>
        <taxon>Paracoccaceae</taxon>
        <taxon>Pseudorhodobacter</taxon>
    </lineage>
</organism>
<feature type="transmembrane region" description="Helical" evidence="1">
    <location>
        <begin position="21"/>
        <end position="42"/>
    </location>
</feature>
<protein>
    <submittedName>
        <fullName evidence="2">Uncharacterized membrane protein YhaH, DUF805 family</fullName>
    </submittedName>
</protein>
<reference evidence="2 3" key="1">
    <citation type="submission" date="2016-10" db="EMBL/GenBank/DDBJ databases">
        <authorList>
            <person name="de Groot N.N."/>
        </authorList>
    </citation>
    <scope>NUCLEOTIDE SEQUENCE [LARGE SCALE GENOMIC DNA]</scope>
    <source>
        <strain evidence="2 3">CGMCC 1.10836</strain>
    </source>
</reference>
<evidence type="ECO:0000313" key="2">
    <source>
        <dbReference type="EMBL" id="SEM92345.1"/>
    </source>
</evidence>
<keyword evidence="1" id="KW-0812">Transmembrane</keyword>
<name>A0A1H8CBA2_9RHOB</name>
<dbReference type="AlphaFoldDB" id="A0A1H8CBA2"/>
<proteinExistence type="predicted"/>